<keyword evidence="3" id="KW-0808">Transferase</keyword>
<organism evidence="3 4">
    <name type="scientific">Yoonia maritima</name>
    <dbReference type="NCBI Taxonomy" id="1435347"/>
    <lineage>
        <taxon>Bacteria</taxon>
        <taxon>Pseudomonadati</taxon>
        <taxon>Pseudomonadota</taxon>
        <taxon>Alphaproteobacteria</taxon>
        <taxon>Rhodobacterales</taxon>
        <taxon>Paracoccaceae</taxon>
        <taxon>Yoonia</taxon>
    </lineage>
</organism>
<evidence type="ECO:0000256" key="2">
    <source>
        <dbReference type="ARBA" id="ARBA00023239"/>
    </source>
</evidence>
<dbReference type="GO" id="GO:0061928">
    <property type="term" value="F:glutathione specific gamma-glutamylcyclotransferase activity"/>
    <property type="evidence" value="ECO:0007669"/>
    <property type="project" value="UniProtKB-EC"/>
</dbReference>
<sequence length="182" mass="20407">MNDPAFFGYGSLVNLSTHDYQEPRPAVLSGWRRVWQSTTTREVAYLSVVPDDQSEIAGVVARVPNADWAALDEREAAYRRHDVTDQTKHNGLQTATAVYQVNQTLHSGPTVSHPILLSYLDVVVQGYLQMFGTAGVAAFFETTDGWGPVWDDRSAPRYPRHQKLNKGETALVDRHLQDVLRI</sequence>
<dbReference type="EMBL" id="PVTP01000007">
    <property type="protein sequence ID" value="PRY76883.1"/>
    <property type="molecule type" value="Genomic_DNA"/>
</dbReference>
<dbReference type="RefSeq" id="WP_106358056.1">
    <property type="nucleotide sequence ID" value="NZ_PVTP01000007.1"/>
</dbReference>
<dbReference type="OrthoDB" id="5567366at2"/>
<name>A0A2T0VXT3_9RHOB</name>
<accession>A0A2T0VXT3</accession>
<evidence type="ECO:0000313" key="4">
    <source>
        <dbReference type="Proteomes" id="UP000238007"/>
    </source>
</evidence>
<dbReference type="GO" id="GO:0006751">
    <property type="term" value="P:glutathione catabolic process"/>
    <property type="evidence" value="ECO:0007669"/>
    <property type="project" value="InterPro"/>
</dbReference>
<dbReference type="InterPro" id="IPR006840">
    <property type="entry name" value="ChaC"/>
</dbReference>
<dbReference type="InterPro" id="IPR013024">
    <property type="entry name" value="GGCT-like"/>
</dbReference>
<dbReference type="SUPFAM" id="SSF110857">
    <property type="entry name" value="Gamma-glutamyl cyclotransferase-like"/>
    <property type="match status" value="1"/>
</dbReference>
<dbReference type="EC" id="4.3.2.7" evidence="1"/>
<dbReference type="Gene3D" id="3.10.490.10">
    <property type="entry name" value="Gamma-glutamyl cyclotransferase-like"/>
    <property type="match status" value="1"/>
</dbReference>
<dbReference type="Proteomes" id="UP000238007">
    <property type="component" value="Unassembled WGS sequence"/>
</dbReference>
<dbReference type="InterPro" id="IPR036568">
    <property type="entry name" value="GGCT-like_sf"/>
</dbReference>
<gene>
    <name evidence="3" type="ORF">CLV80_10760</name>
</gene>
<dbReference type="AlphaFoldDB" id="A0A2T0VXT3"/>
<comment type="caution">
    <text evidence="3">The sequence shown here is derived from an EMBL/GenBank/DDBJ whole genome shotgun (WGS) entry which is preliminary data.</text>
</comment>
<proteinExistence type="predicted"/>
<keyword evidence="4" id="KW-1185">Reference proteome</keyword>
<dbReference type="CDD" id="cd06661">
    <property type="entry name" value="GGCT_like"/>
    <property type="match status" value="1"/>
</dbReference>
<evidence type="ECO:0000256" key="1">
    <source>
        <dbReference type="ARBA" id="ARBA00012344"/>
    </source>
</evidence>
<dbReference type="GO" id="GO:0016740">
    <property type="term" value="F:transferase activity"/>
    <property type="evidence" value="ECO:0007669"/>
    <property type="project" value="UniProtKB-KW"/>
</dbReference>
<protein>
    <recommendedName>
        <fullName evidence="1">glutathione-specific gamma-glutamylcyclotransferase</fullName>
        <ecNumber evidence="1">4.3.2.7</ecNumber>
    </recommendedName>
</protein>
<reference evidence="3 4" key="1">
    <citation type="submission" date="2018-03" db="EMBL/GenBank/DDBJ databases">
        <title>Genomic Encyclopedia of Archaeal and Bacterial Type Strains, Phase II (KMG-II): from individual species to whole genera.</title>
        <authorList>
            <person name="Goeker M."/>
        </authorList>
    </citation>
    <scope>NUCLEOTIDE SEQUENCE [LARGE SCALE GENOMIC DNA]</scope>
    <source>
        <strain evidence="3 4">DSM 101533</strain>
    </source>
</reference>
<keyword evidence="2" id="KW-0456">Lyase</keyword>
<dbReference type="Pfam" id="PF04752">
    <property type="entry name" value="ChaC"/>
    <property type="match status" value="1"/>
</dbReference>
<evidence type="ECO:0000313" key="3">
    <source>
        <dbReference type="EMBL" id="PRY76883.1"/>
    </source>
</evidence>